<sequence>MRGGPQFTQFFMASARQSLLGPAPRGIPMRGPRAMFTPGPYSHPHGNYPNKNTSAQCSEKRKDIAGAQNSEGHSSSITLGEPGKAGKTERIFLWCLNGLFKTMSCIIPSAVETTAVLDESNHASSQQHDEPPVKKQKPNVSLDGPVEKTSVRDGVQTSCDRPLQQYSESRDFSKTDVMNPPSPARAECVEEGRIAEFLGAGSSLKVTIRQSNESRACSMGVQEPATHSQDLDPDRVSRRFFCYICNTTCPSQQNFQSHMNSLEHQQRMMEIQQMSNACLASLLPHVQESLQNTQREKRPGIQRWCTTCQEHFTGDIIEHRRTKEHKQSKNSLRPLCTVCKRHFRTPRKFVEHMKSPEHKQRVEELREEGEPEILEELITVDAVGCFEGEDDYEEEEEDIASDQPADKEVALEEMGEHEEYNEDTQYGSSFVVPVAGFLCRLCHKFFHFESTALQSHCKSLMHFQNMQKYQALKKQSQPLQEERKLPAYQPETQDRLPQVKAEEAHTVNKETHSGFETLQPMCSAPPNLAVVMKSLTNIQAHVDGSPGTKKQDQEASNADGQSNSEEENPCQSLSAARPDAVMVTEEADMQKPTPEEKVTLVNEDQTIYPSETVHKQTPTRRKSARTLKKS</sequence>
<keyword evidence="5" id="KW-0539">Nucleus</keyword>
<dbReference type="Ensembl" id="ENSDCDT00010071569.1">
    <property type="protein sequence ID" value="ENSDCDP00010060817.1"/>
    <property type="gene ID" value="ENSDCDG00010033711.1"/>
</dbReference>
<comment type="subcellular location">
    <subcellularLocation>
        <location evidence="1">Nucleus</location>
    </subcellularLocation>
</comment>
<dbReference type="PROSITE" id="PS00028">
    <property type="entry name" value="ZINC_FINGER_C2H2_1"/>
    <property type="match status" value="1"/>
</dbReference>
<gene>
    <name evidence="8" type="primary">ciz1b</name>
</gene>
<evidence type="ECO:0000259" key="7">
    <source>
        <dbReference type="PROSITE" id="PS50171"/>
    </source>
</evidence>
<dbReference type="SMART" id="SM00355">
    <property type="entry name" value="ZnF_C2H2"/>
    <property type="match status" value="3"/>
</dbReference>
<feature type="compositionally biased region" description="Polar residues" evidence="6">
    <location>
        <begin position="67"/>
        <end position="78"/>
    </location>
</feature>
<evidence type="ECO:0000256" key="2">
    <source>
        <dbReference type="ARBA" id="ARBA00022723"/>
    </source>
</evidence>
<keyword evidence="3" id="KW-0863">Zinc-finger</keyword>
<feature type="domain" description="Matrin-type" evidence="7">
    <location>
        <begin position="437"/>
        <end position="468"/>
    </location>
</feature>
<evidence type="ECO:0000256" key="5">
    <source>
        <dbReference type="ARBA" id="ARBA00023242"/>
    </source>
</evidence>
<organism evidence="8 9">
    <name type="scientific">Denticeps clupeoides</name>
    <name type="common">denticle herring</name>
    <dbReference type="NCBI Taxonomy" id="299321"/>
    <lineage>
        <taxon>Eukaryota</taxon>
        <taxon>Metazoa</taxon>
        <taxon>Chordata</taxon>
        <taxon>Craniata</taxon>
        <taxon>Vertebrata</taxon>
        <taxon>Euteleostomi</taxon>
        <taxon>Actinopterygii</taxon>
        <taxon>Neopterygii</taxon>
        <taxon>Teleostei</taxon>
        <taxon>Clupei</taxon>
        <taxon>Clupeiformes</taxon>
        <taxon>Denticipitoidei</taxon>
        <taxon>Denticipitidae</taxon>
        <taxon>Denticeps</taxon>
    </lineage>
</organism>
<reference evidence="8 9" key="1">
    <citation type="submission" date="2020-06" db="EMBL/GenBank/DDBJ databases">
        <authorList>
            <consortium name="Wellcome Sanger Institute Data Sharing"/>
        </authorList>
    </citation>
    <scope>NUCLEOTIDE SEQUENCE [LARGE SCALE GENOMIC DNA]</scope>
</reference>
<evidence type="ECO:0000256" key="6">
    <source>
        <dbReference type="SAM" id="MobiDB-lite"/>
    </source>
</evidence>
<evidence type="ECO:0000256" key="1">
    <source>
        <dbReference type="ARBA" id="ARBA00004123"/>
    </source>
</evidence>
<dbReference type="Gene3D" id="3.30.160.60">
    <property type="entry name" value="Classic Zinc Finger"/>
    <property type="match status" value="2"/>
</dbReference>
<dbReference type="GO" id="GO:0008270">
    <property type="term" value="F:zinc ion binding"/>
    <property type="evidence" value="ECO:0007669"/>
    <property type="project" value="UniProtKB-KW"/>
</dbReference>
<dbReference type="AlphaFoldDB" id="A0A8C4GDE6"/>
<evidence type="ECO:0000256" key="4">
    <source>
        <dbReference type="ARBA" id="ARBA00022833"/>
    </source>
</evidence>
<dbReference type="SMART" id="SM00451">
    <property type="entry name" value="ZnF_U1"/>
    <property type="match status" value="3"/>
</dbReference>
<dbReference type="InterPro" id="IPR003604">
    <property type="entry name" value="Matrin/U1-like-C_Znf_C2H2"/>
</dbReference>
<feature type="region of interest" description="Disordered" evidence="6">
    <location>
        <begin position="474"/>
        <end position="497"/>
    </location>
</feature>
<reference evidence="8" key="2">
    <citation type="submission" date="2025-05" db="UniProtKB">
        <authorList>
            <consortium name="Ensembl"/>
        </authorList>
    </citation>
    <scope>IDENTIFICATION</scope>
</reference>
<keyword evidence="9" id="KW-1185">Reference proteome</keyword>
<feature type="region of interest" description="Disordered" evidence="6">
    <location>
        <begin position="35"/>
        <end position="83"/>
    </location>
</feature>
<evidence type="ECO:0000256" key="3">
    <source>
        <dbReference type="ARBA" id="ARBA00022771"/>
    </source>
</evidence>
<dbReference type="SUPFAM" id="SSF57667">
    <property type="entry name" value="beta-beta-alpha zinc fingers"/>
    <property type="match status" value="2"/>
</dbReference>
<keyword evidence="4" id="KW-0862">Zinc</keyword>
<dbReference type="InterPro" id="IPR000690">
    <property type="entry name" value="Matrin/U1-C_Znf_C2H2"/>
</dbReference>
<feature type="region of interest" description="Disordered" evidence="6">
    <location>
        <begin position="119"/>
        <end position="160"/>
    </location>
</feature>
<dbReference type="GeneTree" id="ENSGT00440000039084"/>
<feature type="compositionally biased region" description="Polar residues" evidence="6">
    <location>
        <begin position="554"/>
        <end position="574"/>
    </location>
</feature>
<evidence type="ECO:0000313" key="9">
    <source>
        <dbReference type="Proteomes" id="UP000694580"/>
    </source>
</evidence>
<proteinExistence type="predicted"/>
<dbReference type="GO" id="GO:0003676">
    <property type="term" value="F:nucleic acid binding"/>
    <property type="evidence" value="ECO:0007669"/>
    <property type="project" value="InterPro"/>
</dbReference>
<dbReference type="Pfam" id="PF12874">
    <property type="entry name" value="zf-met"/>
    <property type="match status" value="1"/>
</dbReference>
<dbReference type="PANTHER" id="PTHR15491:SF9">
    <property type="entry name" value="CIP1-INTERACTING ZINC FINGER PROTEIN"/>
    <property type="match status" value="1"/>
</dbReference>
<accession>A0A8C4GDE6</accession>
<dbReference type="GO" id="GO:0005634">
    <property type="term" value="C:nucleus"/>
    <property type="evidence" value="ECO:0007669"/>
    <property type="project" value="UniProtKB-SubCell"/>
</dbReference>
<dbReference type="Pfam" id="PF23330">
    <property type="entry name" value="zf-C2H2_14"/>
    <property type="match status" value="1"/>
</dbReference>
<dbReference type="PANTHER" id="PTHR15491">
    <property type="match status" value="1"/>
</dbReference>
<dbReference type="InterPro" id="IPR036236">
    <property type="entry name" value="Znf_C2H2_sf"/>
</dbReference>
<dbReference type="InterPro" id="IPR056345">
    <property type="entry name" value="Znf-C2H2_CIZ1"/>
</dbReference>
<dbReference type="PROSITE" id="PS50171">
    <property type="entry name" value="ZF_MATRIN"/>
    <property type="match status" value="1"/>
</dbReference>
<dbReference type="InterPro" id="IPR026811">
    <property type="entry name" value="CIZ1"/>
</dbReference>
<feature type="region of interest" description="Disordered" evidence="6">
    <location>
        <begin position="541"/>
        <end position="630"/>
    </location>
</feature>
<dbReference type="Ensembl" id="ENSDCDT00010071574.1">
    <property type="protein sequence ID" value="ENSDCDP00010060822.1"/>
    <property type="gene ID" value="ENSDCDG00010033711.1"/>
</dbReference>
<evidence type="ECO:0000313" key="8">
    <source>
        <dbReference type="Ensembl" id="ENSDCDP00010060817.1"/>
    </source>
</evidence>
<protein>
    <recommendedName>
        <fullName evidence="7">Matrin-type domain-containing protein</fullName>
    </recommendedName>
</protein>
<name>A0A8C4GDE6_9TELE</name>
<dbReference type="Proteomes" id="UP000694580">
    <property type="component" value="Chromosome 11"/>
</dbReference>
<dbReference type="InterPro" id="IPR013087">
    <property type="entry name" value="Znf_C2H2_type"/>
</dbReference>
<feature type="compositionally biased region" description="Basic residues" evidence="6">
    <location>
        <begin position="617"/>
        <end position="630"/>
    </location>
</feature>
<keyword evidence="2" id="KW-0479">Metal-binding</keyword>